<dbReference type="Gene3D" id="1.10.8.960">
    <property type="match status" value="1"/>
</dbReference>
<evidence type="ECO:0000256" key="1">
    <source>
        <dbReference type="ARBA" id="ARBA00012220"/>
    </source>
</evidence>
<dbReference type="UniPathway" id="UPA00142">
    <property type="reaction ID" value="UER00209"/>
</dbReference>
<evidence type="ECO:0000256" key="4">
    <source>
        <dbReference type="ARBA" id="ARBA00022741"/>
    </source>
</evidence>
<dbReference type="GO" id="GO:0017109">
    <property type="term" value="C:glutamate-cysteine ligase complex"/>
    <property type="evidence" value="ECO:0007669"/>
    <property type="project" value="TreeGrafter"/>
</dbReference>
<evidence type="ECO:0000256" key="2">
    <source>
        <dbReference type="ARBA" id="ARBA00022598"/>
    </source>
</evidence>
<dbReference type="Pfam" id="PF03074">
    <property type="entry name" value="GCS"/>
    <property type="match status" value="1"/>
</dbReference>
<keyword evidence="3 6" id="KW-0317">Glutathione biosynthesis</keyword>
<dbReference type="PANTHER" id="PTHR11164">
    <property type="entry name" value="GLUTAMATE CYSTEINE LIGASE"/>
    <property type="match status" value="1"/>
</dbReference>
<comment type="catalytic activity">
    <reaction evidence="6">
        <text>L-cysteine + L-glutamate + ATP = gamma-L-glutamyl-L-cysteine + ADP + phosphate + H(+)</text>
        <dbReference type="Rhea" id="RHEA:13285"/>
        <dbReference type="ChEBI" id="CHEBI:15378"/>
        <dbReference type="ChEBI" id="CHEBI:29985"/>
        <dbReference type="ChEBI" id="CHEBI:30616"/>
        <dbReference type="ChEBI" id="CHEBI:35235"/>
        <dbReference type="ChEBI" id="CHEBI:43474"/>
        <dbReference type="ChEBI" id="CHEBI:58173"/>
        <dbReference type="ChEBI" id="CHEBI:456216"/>
        <dbReference type="EC" id="6.3.2.2"/>
    </reaction>
</comment>
<dbReference type="WBParaSite" id="GPUH_0000549001-mRNA-1">
    <property type="protein sequence ID" value="GPUH_0000549001-mRNA-1"/>
    <property type="gene ID" value="GPUH_0000549001"/>
</dbReference>
<organism evidence="7">
    <name type="scientific">Gongylonema pulchrum</name>
    <dbReference type="NCBI Taxonomy" id="637853"/>
    <lineage>
        <taxon>Eukaryota</taxon>
        <taxon>Metazoa</taxon>
        <taxon>Ecdysozoa</taxon>
        <taxon>Nematoda</taxon>
        <taxon>Chromadorea</taxon>
        <taxon>Rhabditida</taxon>
        <taxon>Spirurina</taxon>
        <taxon>Spiruromorpha</taxon>
        <taxon>Spiruroidea</taxon>
        <taxon>Gongylonematidae</taxon>
        <taxon>Gongylonema</taxon>
    </lineage>
</organism>
<evidence type="ECO:0000256" key="3">
    <source>
        <dbReference type="ARBA" id="ARBA00022684"/>
    </source>
</evidence>
<keyword evidence="5 6" id="KW-0067">ATP-binding</keyword>
<dbReference type="GO" id="GO:0005524">
    <property type="term" value="F:ATP binding"/>
    <property type="evidence" value="ECO:0007669"/>
    <property type="project" value="UniProtKB-UniRule"/>
</dbReference>
<accession>A0A183D9U2</accession>
<dbReference type="EC" id="6.3.2.2" evidence="1 6"/>
<dbReference type="GO" id="GO:0004357">
    <property type="term" value="F:glutamate-cysteine ligase activity"/>
    <property type="evidence" value="ECO:0007669"/>
    <property type="project" value="UniProtKB-UniRule"/>
</dbReference>
<reference evidence="7" key="1">
    <citation type="submission" date="2016-06" db="UniProtKB">
        <authorList>
            <consortium name="WormBaseParasite"/>
        </authorList>
    </citation>
    <scope>IDENTIFICATION</scope>
</reference>
<evidence type="ECO:0000256" key="5">
    <source>
        <dbReference type="ARBA" id="ARBA00022840"/>
    </source>
</evidence>
<keyword evidence="2 6" id="KW-0436">Ligase</keyword>
<dbReference type="InterPro" id="IPR004308">
    <property type="entry name" value="GCS"/>
</dbReference>
<evidence type="ECO:0000313" key="7">
    <source>
        <dbReference type="WBParaSite" id="GPUH_0000549001-mRNA-1"/>
    </source>
</evidence>
<dbReference type="AlphaFoldDB" id="A0A183D9U2"/>
<sequence>LSILLPISAVTENMKRAQRRNAIMEQKLLFRKGISTCKTPQLCKNAKAESSDGIVEMTINEIINGKADDDFPGLVPLIRQYLDGADVDVDTRCTVSQYLSFIQKRASGELQTLATWMRAFIGEHPEYGHDSFVSDRIVYDMLKTVRIFGYWVLWFFEPLLLVGINTSHGVSAEYLARNSIHLYFLHTKNTEIVLG</sequence>
<keyword evidence="4 6" id="KW-0547">Nucleotide-binding</keyword>
<comment type="similarity">
    <text evidence="6">Belongs to the glutamate--cysteine ligase type 3 family.</text>
</comment>
<dbReference type="PANTHER" id="PTHR11164:SF0">
    <property type="entry name" value="GLUTAMATE--CYSTEINE LIGASE CATALYTIC SUBUNIT"/>
    <property type="match status" value="1"/>
</dbReference>
<name>A0A183D9U2_9BILA</name>
<protein>
    <recommendedName>
        <fullName evidence="1 6">Glutamate--cysteine ligase</fullName>
        <ecNumber evidence="1 6">6.3.2.2</ecNumber>
    </recommendedName>
    <alternativeName>
        <fullName evidence="6">Gamma-ECS</fullName>
    </alternativeName>
    <alternativeName>
        <fullName evidence="6">Gamma-glutamylcysteine synthetase</fullName>
    </alternativeName>
</protein>
<proteinExistence type="inferred from homology"/>
<dbReference type="GO" id="GO:0006750">
    <property type="term" value="P:glutathione biosynthetic process"/>
    <property type="evidence" value="ECO:0007669"/>
    <property type="project" value="UniProtKB-UniRule"/>
</dbReference>
<comment type="pathway">
    <text evidence="6">Sulfur metabolism; glutathione biosynthesis; glutathione from L-cysteine and L-glutamate: step 1/2.</text>
</comment>
<evidence type="ECO:0000256" key="6">
    <source>
        <dbReference type="RuleBase" id="RU367135"/>
    </source>
</evidence>